<dbReference type="AlphaFoldDB" id="A0AA38SHB3"/>
<keyword evidence="5" id="KW-0378">Hydrolase</keyword>
<evidence type="ECO:0000256" key="5">
    <source>
        <dbReference type="ARBA" id="ARBA00022801"/>
    </source>
</evidence>
<dbReference type="GO" id="GO:0016042">
    <property type="term" value="P:lipid catabolic process"/>
    <property type="evidence" value="ECO:0007669"/>
    <property type="project" value="UniProtKB-KW"/>
</dbReference>
<evidence type="ECO:0000313" key="9">
    <source>
        <dbReference type="EMBL" id="KAJ9536041.1"/>
    </source>
</evidence>
<comment type="caution">
    <text evidence="9">The sequence shown here is derived from an EMBL/GenBank/DDBJ whole genome shotgun (WGS) entry which is preliminary data.</text>
</comment>
<evidence type="ECO:0000313" key="10">
    <source>
        <dbReference type="Proteomes" id="UP001172457"/>
    </source>
</evidence>
<feature type="chain" id="PRO_5041226359" description="GDSL esterase/lipase" evidence="8">
    <location>
        <begin position="26"/>
        <end position="180"/>
    </location>
</feature>
<sequence length="180" mass="19816">MERRLWPATNCLAAVRGCSVLLVSGSSEPAVVGGGCRYSAAMRWRQTGSVNHSRPVCCLRRMLLLYWVRSGAIPVKDKGKARCDFRARGFPTTLTSLSVGPQVPCYFIFGDSLVDSGNNNDLNTKAKANYRPYGIDFPKGATGIFTNGQTMADIIGSSLSLCLIVHFLRYSYDHYMPIHL</sequence>
<feature type="signal peptide" evidence="8">
    <location>
        <begin position="1"/>
        <end position="25"/>
    </location>
</feature>
<protein>
    <recommendedName>
        <fullName evidence="11">GDSL esterase/lipase</fullName>
    </recommendedName>
</protein>
<evidence type="ECO:0000256" key="8">
    <source>
        <dbReference type="SAM" id="SignalP"/>
    </source>
</evidence>
<proteinExistence type="inferred from homology"/>
<dbReference type="GO" id="GO:0005576">
    <property type="term" value="C:extracellular region"/>
    <property type="evidence" value="ECO:0007669"/>
    <property type="project" value="UniProtKB-SubCell"/>
</dbReference>
<evidence type="ECO:0000256" key="2">
    <source>
        <dbReference type="ARBA" id="ARBA00008668"/>
    </source>
</evidence>
<dbReference type="InterPro" id="IPR036514">
    <property type="entry name" value="SGNH_hydro_sf"/>
</dbReference>
<comment type="similarity">
    <text evidence="2">Belongs to the 'GDSL' lipolytic enzyme family.</text>
</comment>
<evidence type="ECO:0000256" key="4">
    <source>
        <dbReference type="ARBA" id="ARBA00022729"/>
    </source>
</evidence>
<dbReference type="InterPro" id="IPR051238">
    <property type="entry name" value="GDSL_esterase/lipase"/>
</dbReference>
<dbReference type="EMBL" id="JARYMX010000072">
    <property type="protein sequence ID" value="KAJ9536041.1"/>
    <property type="molecule type" value="Genomic_DNA"/>
</dbReference>
<organism evidence="9 10">
    <name type="scientific">Centaurea solstitialis</name>
    <name type="common">yellow star-thistle</name>
    <dbReference type="NCBI Taxonomy" id="347529"/>
    <lineage>
        <taxon>Eukaryota</taxon>
        <taxon>Viridiplantae</taxon>
        <taxon>Streptophyta</taxon>
        <taxon>Embryophyta</taxon>
        <taxon>Tracheophyta</taxon>
        <taxon>Spermatophyta</taxon>
        <taxon>Magnoliopsida</taxon>
        <taxon>eudicotyledons</taxon>
        <taxon>Gunneridae</taxon>
        <taxon>Pentapetalae</taxon>
        <taxon>asterids</taxon>
        <taxon>campanulids</taxon>
        <taxon>Asterales</taxon>
        <taxon>Asteraceae</taxon>
        <taxon>Carduoideae</taxon>
        <taxon>Cardueae</taxon>
        <taxon>Centaureinae</taxon>
        <taxon>Centaurea</taxon>
    </lineage>
</organism>
<dbReference type="PANTHER" id="PTHR45650">
    <property type="entry name" value="GDSL-LIKE LIPASE/ACYLHYDROLASE-RELATED"/>
    <property type="match status" value="1"/>
</dbReference>
<gene>
    <name evidence="9" type="ORF">OSB04_un000801</name>
</gene>
<evidence type="ECO:0000256" key="1">
    <source>
        <dbReference type="ARBA" id="ARBA00004613"/>
    </source>
</evidence>
<reference evidence="9" key="1">
    <citation type="submission" date="2023-03" db="EMBL/GenBank/DDBJ databases">
        <title>Chromosome-scale reference genome and RAD-based genetic map of yellow starthistle (Centaurea solstitialis) reveal putative structural variation and QTLs associated with invader traits.</title>
        <authorList>
            <person name="Reatini B."/>
            <person name="Cang F.A."/>
            <person name="Jiang Q."/>
            <person name="Mckibben M.T.W."/>
            <person name="Barker M.S."/>
            <person name="Rieseberg L.H."/>
            <person name="Dlugosch K.M."/>
        </authorList>
    </citation>
    <scope>NUCLEOTIDE SEQUENCE</scope>
    <source>
        <strain evidence="9">CAN-66</strain>
        <tissue evidence="9">Leaf</tissue>
    </source>
</reference>
<keyword evidence="6" id="KW-0442">Lipid degradation</keyword>
<dbReference type="GO" id="GO:0016787">
    <property type="term" value="F:hydrolase activity"/>
    <property type="evidence" value="ECO:0007669"/>
    <property type="project" value="UniProtKB-KW"/>
</dbReference>
<accession>A0AA38SHB3</accession>
<keyword evidence="3" id="KW-0964">Secreted</keyword>
<evidence type="ECO:0008006" key="11">
    <source>
        <dbReference type="Google" id="ProtNLM"/>
    </source>
</evidence>
<comment type="subcellular location">
    <subcellularLocation>
        <location evidence="1">Secreted</location>
    </subcellularLocation>
</comment>
<keyword evidence="7" id="KW-0443">Lipid metabolism</keyword>
<keyword evidence="10" id="KW-1185">Reference proteome</keyword>
<evidence type="ECO:0000256" key="6">
    <source>
        <dbReference type="ARBA" id="ARBA00022963"/>
    </source>
</evidence>
<dbReference type="PANTHER" id="PTHR45650:SF9">
    <property type="entry name" value="SGNH HYDROLASE-TYPE ESTERASE DOMAIN-CONTAINING PROTEIN"/>
    <property type="match status" value="1"/>
</dbReference>
<keyword evidence="4 8" id="KW-0732">Signal</keyword>
<dbReference type="Proteomes" id="UP001172457">
    <property type="component" value="Unassembled WGS sequence"/>
</dbReference>
<evidence type="ECO:0000256" key="7">
    <source>
        <dbReference type="ARBA" id="ARBA00023098"/>
    </source>
</evidence>
<dbReference type="Gene3D" id="3.40.50.1110">
    <property type="entry name" value="SGNH hydrolase"/>
    <property type="match status" value="1"/>
</dbReference>
<name>A0AA38SHB3_9ASTR</name>
<evidence type="ECO:0000256" key="3">
    <source>
        <dbReference type="ARBA" id="ARBA00022525"/>
    </source>
</evidence>